<dbReference type="PANTHER" id="PTHR42713:SF3">
    <property type="entry name" value="TRANSCRIPTIONAL REGULATORY PROTEIN HPTR"/>
    <property type="match status" value="1"/>
</dbReference>
<keyword evidence="3" id="KW-0597">Phosphoprotein</keyword>
<dbReference type="SUPFAM" id="SSF52172">
    <property type="entry name" value="CheY-like"/>
    <property type="match status" value="1"/>
</dbReference>
<evidence type="ECO:0000313" key="9">
    <source>
        <dbReference type="Proteomes" id="UP000275368"/>
    </source>
</evidence>
<keyword evidence="4" id="KW-0902">Two-component regulatory system</keyword>
<organism evidence="8 9">
    <name type="scientific">Paenibacillus baekrokdamisoli</name>
    <dbReference type="NCBI Taxonomy" id="1712516"/>
    <lineage>
        <taxon>Bacteria</taxon>
        <taxon>Bacillati</taxon>
        <taxon>Bacillota</taxon>
        <taxon>Bacilli</taxon>
        <taxon>Bacillales</taxon>
        <taxon>Paenibacillaceae</taxon>
        <taxon>Paenibacillus</taxon>
    </lineage>
</organism>
<proteinExistence type="predicted"/>
<evidence type="ECO:0000256" key="5">
    <source>
        <dbReference type="ARBA" id="ARBA00023015"/>
    </source>
</evidence>
<evidence type="ECO:0000256" key="2">
    <source>
        <dbReference type="ARBA" id="ARBA00022490"/>
    </source>
</evidence>
<dbReference type="PROSITE" id="PS50110">
    <property type="entry name" value="RESPONSE_REGULATORY"/>
    <property type="match status" value="1"/>
</dbReference>
<name>A0A3G9JCH8_9BACL</name>
<evidence type="ECO:0000256" key="3">
    <source>
        <dbReference type="ARBA" id="ARBA00022553"/>
    </source>
</evidence>
<evidence type="ECO:0000256" key="4">
    <source>
        <dbReference type="ARBA" id="ARBA00023012"/>
    </source>
</evidence>
<dbReference type="SMART" id="SM00342">
    <property type="entry name" value="HTH_ARAC"/>
    <property type="match status" value="1"/>
</dbReference>
<dbReference type="InterPro" id="IPR041522">
    <property type="entry name" value="CdaR_GGDEF"/>
</dbReference>
<dbReference type="GO" id="GO:0000160">
    <property type="term" value="P:phosphorelay signal transduction system"/>
    <property type="evidence" value="ECO:0007669"/>
    <property type="project" value="UniProtKB-KW"/>
</dbReference>
<dbReference type="GO" id="GO:0003700">
    <property type="term" value="F:DNA-binding transcription factor activity"/>
    <property type="evidence" value="ECO:0007669"/>
    <property type="project" value="InterPro"/>
</dbReference>
<accession>A0A3G9JCH8</accession>
<dbReference type="PROSITE" id="PS01124">
    <property type="entry name" value="HTH_ARAC_FAMILY_2"/>
    <property type="match status" value="1"/>
</dbReference>
<dbReference type="CDD" id="cd17536">
    <property type="entry name" value="REC_YesN-like"/>
    <property type="match status" value="1"/>
</dbReference>
<dbReference type="SUPFAM" id="SSF46689">
    <property type="entry name" value="Homeodomain-like"/>
    <property type="match status" value="1"/>
</dbReference>
<dbReference type="InterPro" id="IPR020449">
    <property type="entry name" value="Tscrpt_reg_AraC-type_HTH"/>
</dbReference>
<dbReference type="InterPro" id="IPR018062">
    <property type="entry name" value="HTH_AraC-typ_CS"/>
</dbReference>
<dbReference type="PRINTS" id="PR00032">
    <property type="entry name" value="HTHARAC"/>
</dbReference>
<dbReference type="KEGG" id="pbk:Back11_49960"/>
<dbReference type="Pfam" id="PF00072">
    <property type="entry name" value="Response_reg"/>
    <property type="match status" value="1"/>
</dbReference>
<dbReference type="Pfam" id="PF12833">
    <property type="entry name" value="HTH_18"/>
    <property type="match status" value="1"/>
</dbReference>
<dbReference type="Gene3D" id="3.40.50.2300">
    <property type="match status" value="1"/>
</dbReference>
<keyword evidence="7" id="KW-0804">Transcription</keyword>
<dbReference type="PROSITE" id="PS00041">
    <property type="entry name" value="HTH_ARAC_FAMILY_1"/>
    <property type="match status" value="1"/>
</dbReference>
<evidence type="ECO:0000256" key="6">
    <source>
        <dbReference type="ARBA" id="ARBA00023125"/>
    </source>
</evidence>
<evidence type="ECO:0000313" key="8">
    <source>
        <dbReference type="EMBL" id="BBH23651.1"/>
    </source>
</evidence>
<evidence type="ECO:0000256" key="7">
    <source>
        <dbReference type="ARBA" id="ARBA00023163"/>
    </source>
</evidence>
<reference evidence="8 9" key="1">
    <citation type="submission" date="2018-11" db="EMBL/GenBank/DDBJ databases">
        <title>Complete genome sequence of Paenibacillus baekrokdamisoli strain KCTC 33723.</title>
        <authorList>
            <person name="Kang S.W."/>
            <person name="Lee K.C."/>
            <person name="Kim K.K."/>
            <person name="Kim J.S."/>
            <person name="Kim D.S."/>
            <person name="Ko S.H."/>
            <person name="Yang S.H."/>
            <person name="Lee J.S."/>
        </authorList>
    </citation>
    <scope>NUCLEOTIDE SEQUENCE [LARGE SCALE GENOMIC DNA]</scope>
    <source>
        <strain evidence="8 9">KCTC 33723</strain>
    </source>
</reference>
<keyword evidence="9" id="KW-1185">Reference proteome</keyword>
<dbReference type="EMBL" id="AP019308">
    <property type="protein sequence ID" value="BBH23651.1"/>
    <property type="molecule type" value="Genomic_DNA"/>
</dbReference>
<dbReference type="PANTHER" id="PTHR42713">
    <property type="entry name" value="HISTIDINE KINASE-RELATED"/>
    <property type="match status" value="1"/>
</dbReference>
<keyword evidence="6 8" id="KW-0238">DNA-binding</keyword>
<dbReference type="InterPro" id="IPR051552">
    <property type="entry name" value="HptR"/>
</dbReference>
<dbReference type="InterPro" id="IPR001789">
    <property type="entry name" value="Sig_transdc_resp-reg_receiver"/>
</dbReference>
<dbReference type="AlphaFoldDB" id="A0A3G9JCH8"/>
<dbReference type="GO" id="GO:0005737">
    <property type="term" value="C:cytoplasm"/>
    <property type="evidence" value="ECO:0007669"/>
    <property type="project" value="UniProtKB-SubCell"/>
</dbReference>
<dbReference type="SMART" id="SM00448">
    <property type="entry name" value="REC"/>
    <property type="match status" value="1"/>
</dbReference>
<dbReference type="InterPro" id="IPR009057">
    <property type="entry name" value="Homeodomain-like_sf"/>
</dbReference>
<sequence>MYNVLLVDDEDLDLNALRLFIPWDQLNMKVAGAMNNAVSAMELINQTKLDILITDIRMPQMSGLELAKLALERNKDIRIIFISGHEDFTYAKQALSLNACSYILKPVDDEEVYEALTKVKELLDMEQSQKKTEKAYKEIAPLLKNELFLQLLEGKASEMEYPLYYEECGLPSLFEFLRVAVIEIDDVTLKLKGYNENERSDILKLLIRDIAHACRTQGYDAVFPVSSHRVAVIYADNQSSADDQWSTVADAFRIASSYSITIGLSREFTEVNKLSEAYRQALQALEYKMFLGKDRIIPFSDIKQKHVELAGNIDAQIEGLFLAIKNYDLLYIYDRNGDLFYYLKSIQSKATAYNVLLYVIVKLDTWLHTLNESMFGLLDIQPQNLEVIHHFETIDEIQLWLRNVMYELSEILNIKKQKKNQKLIKEIIDYIHLHIHEVVTLRNAANAFSYTPNYLGFLFKEEMDLTFTDYVIQARLLKAQELLAETHLKIYEVADKVGYRNLNYFSRQFKDSFGMSPLEFRKQC</sequence>
<keyword evidence="5" id="KW-0805">Transcription regulation</keyword>
<dbReference type="Proteomes" id="UP000275368">
    <property type="component" value="Chromosome"/>
</dbReference>
<evidence type="ECO:0000256" key="1">
    <source>
        <dbReference type="ARBA" id="ARBA00004496"/>
    </source>
</evidence>
<dbReference type="RefSeq" id="WP_164522983.1">
    <property type="nucleotide sequence ID" value="NZ_AP019308.1"/>
</dbReference>
<dbReference type="Pfam" id="PF17853">
    <property type="entry name" value="GGDEF_2"/>
    <property type="match status" value="1"/>
</dbReference>
<protein>
    <submittedName>
        <fullName evidence="8">DNA-binding response regulator</fullName>
    </submittedName>
</protein>
<dbReference type="InterPro" id="IPR018060">
    <property type="entry name" value="HTH_AraC"/>
</dbReference>
<keyword evidence="2" id="KW-0963">Cytoplasm</keyword>
<gene>
    <name evidence="8" type="ORF">Back11_49960</name>
</gene>
<dbReference type="InterPro" id="IPR011006">
    <property type="entry name" value="CheY-like_superfamily"/>
</dbReference>
<dbReference type="GO" id="GO:0043565">
    <property type="term" value="F:sequence-specific DNA binding"/>
    <property type="evidence" value="ECO:0007669"/>
    <property type="project" value="InterPro"/>
</dbReference>
<comment type="subcellular location">
    <subcellularLocation>
        <location evidence="1">Cytoplasm</location>
    </subcellularLocation>
</comment>
<dbReference type="Gene3D" id="1.10.10.60">
    <property type="entry name" value="Homeodomain-like"/>
    <property type="match status" value="2"/>
</dbReference>